<evidence type="ECO:0000313" key="2">
    <source>
        <dbReference type="Proteomes" id="UP000681967"/>
    </source>
</evidence>
<protein>
    <submittedName>
        <fullName evidence="1">Uncharacterized protein</fullName>
    </submittedName>
</protein>
<sequence>IKAIKINMSDRDYLPLSTTLVKTLTDKLYEKRKTAALEIEK</sequence>
<dbReference type="AlphaFoldDB" id="A0A8S3G9Q9"/>
<organism evidence="1 2">
    <name type="scientific">Rotaria magnacalcarata</name>
    <dbReference type="NCBI Taxonomy" id="392030"/>
    <lineage>
        <taxon>Eukaryota</taxon>
        <taxon>Metazoa</taxon>
        <taxon>Spiralia</taxon>
        <taxon>Gnathifera</taxon>
        <taxon>Rotifera</taxon>
        <taxon>Eurotatoria</taxon>
        <taxon>Bdelloidea</taxon>
        <taxon>Philodinida</taxon>
        <taxon>Philodinidae</taxon>
        <taxon>Rotaria</taxon>
    </lineage>
</organism>
<feature type="non-terminal residue" evidence="1">
    <location>
        <position position="1"/>
    </location>
</feature>
<accession>A0A8S3G9Q9</accession>
<dbReference type="EMBL" id="CAJOBH010261100">
    <property type="protein sequence ID" value="CAF5155439.1"/>
    <property type="molecule type" value="Genomic_DNA"/>
</dbReference>
<evidence type="ECO:0000313" key="1">
    <source>
        <dbReference type="EMBL" id="CAF5155439.1"/>
    </source>
</evidence>
<comment type="caution">
    <text evidence="1">The sequence shown here is derived from an EMBL/GenBank/DDBJ whole genome shotgun (WGS) entry which is preliminary data.</text>
</comment>
<proteinExistence type="predicted"/>
<gene>
    <name evidence="1" type="ORF">BYL167_LOCUS73299</name>
</gene>
<name>A0A8S3G9Q9_9BILA</name>
<reference evidence="1" key="1">
    <citation type="submission" date="2021-02" db="EMBL/GenBank/DDBJ databases">
        <authorList>
            <person name="Nowell W R."/>
        </authorList>
    </citation>
    <scope>NUCLEOTIDE SEQUENCE</scope>
</reference>
<dbReference type="Proteomes" id="UP000681967">
    <property type="component" value="Unassembled WGS sequence"/>
</dbReference>